<evidence type="ECO:0000313" key="3">
    <source>
        <dbReference type="Proteomes" id="UP001199319"/>
    </source>
</evidence>
<dbReference type="RefSeq" id="WP_302928279.1">
    <property type="nucleotide sequence ID" value="NZ_JAJEPW010000011.1"/>
</dbReference>
<sequence>MKRLPKMLCALILCALMVTAAVSCGQKPAQQEQDPPQQEDPQPAPELKIAVDSDPARSAVIHWFYSEEGQALFGDKDLNDVLFSVDPRDIAQELKLGNYDAAVCAPDQKALQLLGGYESMPLLKDAVIFVHGNIGQEDADYNLSSETLRGIYAGTAPLFWDEAQTQPLIPAYGYANDAQDPLWQLMSMQFGFTADAPDILTRGTWDNPVMATVQTGRVGSPLFPLHYNWLFGEAGINGSVISVDGVRPTDATLADGSYPFTLSYYGLYWPSHPQARQIDAILQGVQAMQTAD</sequence>
<keyword evidence="1" id="KW-0732">Signal</keyword>
<accession>A0AAE3DEW6</accession>
<dbReference type="PROSITE" id="PS51257">
    <property type="entry name" value="PROKAR_LIPOPROTEIN"/>
    <property type="match status" value="1"/>
</dbReference>
<comment type="caution">
    <text evidence="2">The sequence shown here is derived from an EMBL/GenBank/DDBJ whole genome shotgun (WGS) entry which is preliminary data.</text>
</comment>
<feature type="signal peptide" evidence="1">
    <location>
        <begin position="1"/>
        <end position="20"/>
    </location>
</feature>
<dbReference type="AlphaFoldDB" id="A0AAE3DEW6"/>
<dbReference type="Proteomes" id="UP001199319">
    <property type="component" value="Unassembled WGS sequence"/>
</dbReference>
<feature type="chain" id="PRO_5042200669" evidence="1">
    <location>
        <begin position="21"/>
        <end position="292"/>
    </location>
</feature>
<evidence type="ECO:0000313" key="2">
    <source>
        <dbReference type="EMBL" id="MCC2128976.1"/>
    </source>
</evidence>
<organism evidence="2 3">
    <name type="scientific">Brotocaccenecus cirricatena</name>
    <dbReference type="NCBI Taxonomy" id="3064195"/>
    <lineage>
        <taxon>Bacteria</taxon>
        <taxon>Bacillati</taxon>
        <taxon>Bacillota</taxon>
        <taxon>Clostridia</taxon>
        <taxon>Eubacteriales</taxon>
        <taxon>Oscillospiraceae</taxon>
        <taxon>Brotocaccenecus</taxon>
    </lineage>
</organism>
<gene>
    <name evidence="2" type="ORF">LKD37_05495</name>
</gene>
<proteinExistence type="predicted"/>
<protein>
    <submittedName>
        <fullName evidence="2">Substrate-binding domain-containing protein</fullName>
    </submittedName>
</protein>
<dbReference type="SUPFAM" id="SSF53850">
    <property type="entry name" value="Periplasmic binding protein-like II"/>
    <property type="match status" value="1"/>
</dbReference>
<evidence type="ECO:0000256" key="1">
    <source>
        <dbReference type="SAM" id="SignalP"/>
    </source>
</evidence>
<reference evidence="2" key="1">
    <citation type="submission" date="2021-10" db="EMBL/GenBank/DDBJ databases">
        <title>Anaerobic single-cell dispensing facilitates the cultivation of human gut bacteria.</title>
        <authorList>
            <person name="Afrizal A."/>
        </authorList>
    </citation>
    <scope>NUCLEOTIDE SEQUENCE</scope>
    <source>
        <strain evidence="2">CLA-AA-H272</strain>
    </source>
</reference>
<name>A0AAE3DEW6_9FIRM</name>
<dbReference type="EMBL" id="JAJEPW010000011">
    <property type="protein sequence ID" value="MCC2128976.1"/>
    <property type="molecule type" value="Genomic_DNA"/>
</dbReference>
<keyword evidence="3" id="KW-1185">Reference proteome</keyword>